<dbReference type="InterPro" id="IPR008937">
    <property type="entry name" value="Ras-like_GEF"/>
</dbReference>
<dbReference type="GO" id="GO:0007265">
    <property type="term" value="P:Ras protein signal transduction"/>
    <property type="evidence" value="ECO:0007669"/>
    <property type="project" value="TreeGrafter"/>
</dbReference>
<dbReference type="InterPro" id="IPR001895">
    <property type="entry name" value="RASGEF_cat_dom"/>
</dbReference>
<accession>A0A6P4ZQ91</accession>
<dbReference type="GeneID" id="109484510"/>
<evidence type="ECO:0000313" key="9">
    <source>
        <dbReference type="RefSeq" id="XP_019643365.1"/>
    </source>
</evidence>
<dbReference type="Pfam" id="PF00618">
    <property type="entry name" value="RasGEF_N"/>
    <property type="match status" value="1"/>
</dbReference>
<keyword evidence="8" id="KW-1185">Reference proteome</keyword>
<feature type="domain" description="Ras-GEF" evidence="5">
    <location>
        <begin position="240"/>
        <end position="511"/>
    </location>
</feature>
<dbReference type="Pfam" id="PF00617">
    <property type="entry name" value="RasGEF"/>
    <property type="match status" value="1"/>
</dbReference>
<dbReference type="SMART" id="SM00229">
    <property type="entry name" value="RasGEFN"/>
    <property type="match status" value="1"/>
</dbReference>
<name>A0A6P4ZQ91_BRABE</name>
<dbReference type="InterPro" id="IPR000651">
    <property type="entry name" value="Ras-like_Gua-exchang_fac_N"/>
</dbReference>
<dbReference type="Gene3D" id="3.10.20.90">
    <property type="entry name" value="Phosphatidylinositol 3-kinase Catalytic Subunit, Chain A, domain 1"/>
    <property type="match status" value="1"/>
</dbReference>
<feature type="compositionally biased region" description="Polar residues" evidence="3">
    <location>
        <begin position="540"/>
        <end position="552"/>
    </location>
</feature>
<feature type="region of interest" description="Disordered" evidence="3">
    <location>
        <begin position="507"/>
        <end position="528"/>
    </location>
</feature>
<dbReference type="InterPro" id="IPR019804">
    <property type="entry name" value="Ras_G-nucl-exch_fac_CS"/>
</dbReference>
<dbReference type="KEGG" id="bbel:109484510"/>
<evidence type="ECO:0000256" key="2">
    <source>
        <dbReference type="PROSITE-ProRule" id="PRU00168"/>
    </source>
</evidence>
<dbReference type="PANTHER" id="PTHR23113">
    <property type="entry name" value="GUANINE NUCLEOTIDE EXCHANGE FACTOR"/>
    <property type="match status" value="1"/>
</dbReference>
<dbReference type="InterPro" id="IPR023578">
    <property type="entry name" value="Ras_GEF_dom_sf"/>
</dbReference>
<dbReference type="RefSeq" id="XP_019643365.1">
    <property type="nucleotide sequence ID" value="XM_019787806.1"/>
</dbReference>
<dbReference type="GO" id="GO:0005886">
    <property type="term" value="C:plasma membrane"/>
    <property type="evidence" value="ECO:0007669"/>
    <property type="project" value="TreeGrafter"/>
</dbReference>
<dbReference type="AlphaFoldDB" id="A0A6P4ZQ91"/>
<dbReference type="PROSITE" id="PS00720">
    <property type="entry name" value="RASGEF"/>
    <property type="match status" value="1"/>
</dbReference>
<organism evidence="8 9">
    <name type="scientific">Branchiostoma belcheri</name>
    <name type="common">Amphioxus</name>
    <dbReference type="NCBI Taxonomy" id="7741"/>
    <lineage>
        <taxon>Eukaryota</taxon>
        <taxon>Metazoa</taxon>
        <taxon>Chordata</taxon>
        <taxon>Cephalochordata</taxon>
        <taxon>Leptocardii</taxon>
        <taxon>Amphioxiformes</taxon>
        <taxon>Branchiostomatidae</taxon>
        <taxon>Branchiostoma</taxon>
    </lineage>
</organism>
<dbReference type="CDD" id="cd00155">
    <property type="entry name" value="RasGEF"/>
    <property type="match status" value="1"/>
</dbReference>
<feature type="region of interest" description="Disordered" evidence="3">
    <location>
        <begin position="540"/>
        <end position="596"/>
    </location>
</feature>
<feature type="domain" description="N-terminal Ras-GEF" evidence="7">
    <location>
        <begin position="66"/>
        <end position="197"/>
    </location>
</feature>
<keyword evidence="1 2" id="KW-0344">Guanine-nucleotide releasing factor</keyword>
<dbReference type="Gene3D" id="1.10.840.10">
    <property type="entry name" value="Ras guanine-nucleotide exchange factors catalytic domain"/>
    <property type="match status" value="1"/>
</dbReference>
<dbReference type="PROSITE" id="PS50212">
    <property type="entry name" value="RASGEF_NTER"/>
    <property type="match status" value="1"/>
</dbReference>
<feature type="domain" description="Ras-associating" evidence="6">
    <location>
        <begin position="600"/>
        <end position="686"/>
    </location>
</feature>
<dbReference type="Gene3D" id="1.20.870.10">
    <property type="entry name" value="Son of sevenless (SoS) protein Chain: S domain 1"/>
    <property type="match status" value="1"/>
</dbReference>
<feature type="signal peptide" evidence="4">
    <location>
        <begin position="1"/>
        <end position="18"/>
    </location>
</feature>
<dbReference type="Proteomes" id="UP000515135">
    <property type="component" value="Unplaced"/>
</dbReference>
<feature type="chain" id="PRO_5027938990" evidence="4">
    <location>
        <begin position="19"/>
        <end position="711"/>
    </location>
</feature>
<protein>
    <submittedName>
        <fullName evidence="9">Ral guanine nucleotide dissociation stimulator-like 1 isoform X1</fullName>
    </submittedName>
</protein>
<sequence length="711" mass="81355">MLRFLAVLLTVHLSGENSREWGEEKEDGVIYTVSLKKVRHQTTTTSLQKLTHGENWFQPLQWETMKLRTLKAGTVERLVENLAPEDVEDQDTNSMHLNVFLATYRAFTTADQVLDILFRRYKEYKECRRRGENGKDSRHDVCRIIQSVLCIWMDIYQDDFDEPPAYRLLHRVLEFAEAQMSDGELARQTRHKLDRLRRSQALKSQQKVSVPNGHHLTSSEDVLFIENSDPDQPLDFDTISVQTMADQLTYMDAELFKKVVPHHCLGSVWSRRDKKGKSTTDAPTVKATIAQFNAVSFLVIATILRNTCSSTEDRVRIIEKWVDIAQECRILKNFSSLKAIISGLQSNPIYRLSETWAAVSKEKSEEYEELCTIFSEENNQMTWREILVKEGTAKYADTSSTKVKHVRKESAQKIQAQRLSGVMQGTVPYLGTFLTDLMMLDTAMPDTVDTNLINFEKKKKEFEVLAQIQLLQKTAQNYNIVPEPSFKAWFDSVEHLRYEESYRLSCEVQPLSDSMSPPAQGSRKERSLRKRISRLFSTSDWETSSANSNTSQSEDRVSETSMPDSPDSLVPEKMSASSSSSSLTSLEMSTSPYKNYDSSSNCVIRVSLSGESDNIYKSVLLTHQDHTPGVIKSLMSKFNLDAEEAEEYKLVQKLPDGELQIPDHGNCFYAINQSVEPNFILRKKSEEGELHRKSKKRTTLRKLMEVVSTQT</sequence>
<dbReference type="GO" id="GO:0005085">
    <property type="term" value="F:guanyl-nucleotide exchange factor activity"/>
    <property type="evidence" value="ECO:0007669"/>
    <property type="project" value="UniProtKB-KW"/>
</dbReference>
<evidence type="ECO:0000313" key="8">
    <source>
        <dbReference type="Proteomes" id="UP000515135"/>
    </source>
</evidence>
<evidence type="ECO:0000259" key="7">
    <source>
        <dbReference type="PROSITE" id="PS50212"/>
    </source>
</evidence>
<dbReference type="SUPFAM" id="SSF54236">
    <property type="entry name" value="Ubiquitin-like"/>
    <property type="match status" value="1"/>
</dbReference>
<dbReference type="PROSITE" id="PS50200">
    <property type="entry name" value="RA"/>
    <property type="match status" value="1"/>
</dbReference>
<dbReference type="InterPro" id="IPR029071">
    <property type="entry name" value="Ubiquitin-like_domsf"/>
</dbReference>
<dbReference type="CDD" id="cd00153">
    <property type="entry name" value="RA_RalGDS_like"/>
    <property type="match status" value="1"/>
</dbReference>
<evidence type="ECO:0000259" key="6">
    <source>
        <dbReference type="PROSITE" id="PS50200"/>
    </source>
</evidence>
<gene>
    <name evidence="9" type="primary">LOC109484510</name>
</gene>
<dbReference type="InterPro" id="IPR000159">
    <property type="entry name" value="RA_dom"/>
</dbReference>
<dbReference type="InterPro" id="IPR036964">
    <property type="entry name" value="RASGEF_cat_dom_sf"/>
</dbReference>
<evidence type="ECO:0000256" key="3">
    <source>
        <dbReference type="SAM" id="MobiDB-lite"/>
    </source>
</evidence>
<evidence type="ECO:0000256" key="4">
    <source>
        <dbReference type="SAM" id="SignalP"/>
    </source>
</evidence>
<feature type="compositionally biased region" description="Low complexity" evidence="3">
    <location>
        <begin position="574"/>
        <end position="591"/>
    </location>
</feature>
<dbReference type="PROSITE" id="PS50009">
    <property type="entry name" value="RASGEF_CAT"/>
    <property type="match status" value="1"/>
</dbReference>
<evidence type="ECO:0000256" key="1">
    <source>
        <dbReference type="ARBA" id="ARBA00022658"/>
    </source>
</evidence>
<reference evidence="9" key="1">
    <citation type="submission" date="2025-08" db="UniProtKB">
        <authorList>
            <consortium name="RefSeq"/>
        </authorList>
    </citation>
    <scope>IDENTIFICATION</scope>
    <source>
        <tissue evidence="9">Gonad</tissue>
    </source>
</reference>
<keyword evidence="4" id="KW-0732">Signal</keyword>
<dbReference type="SUPFAM" id="SSF48366">
    <property type="entry name" value="Ras GEF"/>
    <property type="match status" value="1"/>
</dbReference>
<evidence type="ECO:0000259" key="5">
    <source>
        <dbReference type="PROSITE" id="PS50009"/>
    </source>
</evidence>
<dbReference type="PANTHER" id="PTHR23113:SF312">
    <property type="entry name" value="RAL GUANINE NUCLEOTIDE DISSOCIATION STIMULATOR-LIKE, ISOFORM E"/>
    <property type="match status" value="1"/>
</dbReference>
<dbReference type="OrthoDB" id="26687at2759"/>
<proteinExistence type="predicted"/>
<dbReference type="SMART" id="SM00314">
    <property type="entry name" value="RA"/>
    <property type="match status" value="1"/>
</dbReference>
<dbReference type="SMART" id="SM00147">
    <property type="entry name" value="RasGEF"/>
    <property type="match status" value="1"/>
</dbReference>
<dbReference type="CDD" id="cd06224">
    <property type="entry name" value="REM"/>
    <property type="match status" value="1"/>
</dbReference>
<dbReference type="Pfam" id="PF00788">
    <property type="entry name" value="RA"/>
    <property type="match status" value="1"/>
</dbReference>